<dbReference type="EMBL" id="JACSPR010000003">
    <property type="protein sequence ID" value="MBD8029899.1"/>
    <property type="molecule type" value="Genomic_DNA"/>
</dbReference>
<dbReference type="AlphaFoldDB" id="A0A8I0LFK5"/>
<feature type="region of interest" description="Disordered" evidence="1">
    <location>
        <begin position="237"/>
        <end position="291"/>
    </location>
</feature>
<proteinExistence type="predicted"/>
<dbReference type="Proteomes" id="UP000650224">
    <property type="component" value="Unassembled WGS sequence"/>
</dbReference>
<keyword evidence="3" id="KW-1185">Reference proteome</keyword>
<accession>A0A8I0LFK5</accession>
<evidence type="ECO:0000313" key="2">
    <source>
        <dbReference type="EMBL" id="MBD8029899.1"/>
    </source>
</evidence>
<dbReference type="RefSeq" id="WP_191733117.1">
    <property type="nucleotide sequence ID" value="NZ_JACSPR010000003.1"/>
</dbReference>
<gene>
    <name evidence="2" type="ORF">H9627_06080</name>
</gene>
<protein>
    <recommendedName>
        <fullName evidence="4">Secreted protein</fullName>
    </recommendedName>
</protein>
<evidence type="ECO:0000256" key="1">
    <source>
        <dbReference type="SAM" id="MobiDB-lite"/>
    </source>
</evidence>
<name>A0A8I0LFK5_9CORY</name>
<sequence>MSSTQGMYQLKPVGRAKLWWSIMGIAAALLLLPLGVNAVVPDNSKSYRQLSIGAVGYEWEVPVVTGSGAPVMCEMTSDDLFMKYWECNGDTTVVTMLVEGVEDPENTLRRMIRATLATPMPEDIVPTAASEDGRAHALLQPGTDEGFLVSLPIVAISQQGQGDYEDVTAVAIVNGVSNEYYASHIWSSLAVDRGLPYEQEFPLQLSEDEPEYPMEPDPFGGLSPEDLPWDQFPWEEWLNEPEGATPPGGIGGFGSLPEGLLPDSEPADDDLPDAIRAGSNPNQSPAVEEAA</sequence>
<comment type="caution">
    <text evidence="2">The sequence shown here is derived from an EMBL/GenBank/DDBJ whole genome shotgun (WGS) entry which is preliminary data.</text>
</comment>
<evidence type="ECO:0000313" key="3">
    <source>
        <dbReference type="Proteomes" id="UP000650224"/>
    </source>
</evidence>
<reference evidence="2 3" key="1">
    <citation type="submission" date="2020-08" db="EMBL/GenBank/DDBJ databases">
        <title>A Genomic Blueprint of the Chicken Gut Microbiome.</title>
        <authorList>
            <person name="Gilroy R."/>
            <person name="Ravi A."/>
            <person name="Getino M."/>
            <person name="Pursley I."/>
            <person name="Horton D.L."/>
            <person name="Alikhan N.-F."/>
            <person name="Baker D."/>
            <person name="Gharbi K."/>
            <person name="Hall N."/>
            <person name="Watson M."/>
            <person name="Adriaenssens E.M."/>
            <person name="Foster-Nyarko E."/>
            <person name="Jarju S."/>
            <person name="Secka A."/>
            <person name="Antonio M."/>
            <person name="Oren A."/>
            <person name="Chaudhuri R."/>
            <person name="La Ragione R.M."/>
            <person name="Hildebrand F."/>
            <person name="Pallen M.J."/>
        </authorList>
    </citation>
    <scope>NUCLEOTIDE SEQUENCE [LARGE SCALE GENOMIC DNA]</scope>
    <source>
        <strain evidence="2 3">Sa1YVA5</strain>
    </source>
</reference>
<organism evidence="2 3">
    <name type="scientific">Corynebacterium gallinarum</name>
    <dbReference type="NCBI Taxonomy" id="2762214"/>
    <lineage>
        <taxon>Bacteria</taxon>
        <taxon>Bacillati</taxon>
        <taxon>Actinomycetota</taxon>
        <taxon>Actinomycetes</taxon>
        <taxon>Mycobacteriales</taxon>
        <taxon>Corynebacteriaceae</taxon>
        <taxon>Corynebacterium</taxon>
    </lineage>
</organism>
<evidence type="ECO:0008006" key="4">
    <source>
        <dbReference type="Google" id="ProtNLM"/>
    </source>
</evidence>